<dbReference type="InterPro" id="IPR050736">
    <property type="entry name" value="Sensor_HK_Regulatory"/>
</dbReference>
<evidence type="ECO:0000313" key="8">
    <source>
        <dbReference type="Proteomes" id="UP000034140"/>
    </source>
</evidence>
<dbReference type="PANTHER" id="PTHR43711:SF1">
    <property type="entry name" value="HISTIDINE KINASE 1"/>
    <property type="match status" value="1"/>
</dbReference>
<feature type="non-terminal residue" evidence="7">
    <location>
        <position position="50"/>
    </location>
</feature>
<dbReference type="SUPFAM" id="SSF55874">
    <property type="entry name" value="ATPase domain of HSP90 chaperone/DNA topoisomerase II/histidine kinase"/>
    <property type="match status" value="1"/>
</dbReference>
<dbReference type="EMBL" id="LBRE01000006">
    <property type="protein sequence ID" value="KKP92746.1"/>
    <property type="molecule type" value="Genomic_DNA"/>
</dbReference>
<sequence>MEIVRPGGTGLGLFVTFNLIRKMGGDVRVESEVGKGSKFIFVLPRYKAQA</sequence>
<gene>
    <name evidence="7" type="ORF">UR96_C0006G0022</name>
</gene>
<evidence type="ECO:0000259" key="6">
    <source>
        <dbReference type="Pfam" id="PF02518"/>
    </source>
</evidence>
<dbReference type="EC" id="2.7.13.3" evidence="2"/>
<evidence type="ECO:0000256" key="5">
    <source>
        <dbReference type="ARBA" id="ARBA00023012"/>
    </source>
</evidence>
<keyword evidence="4" id="KW-0418">Kinase</keyword>
<keyword evidence="3" id="KW-0808">Transferase</keyword>
<evidence type="ECO:0000313" key="7">
    <source>
        <dbReference type="EMBL" id="KKP92746.1"/>
    </source>
</evidence>
<dbReference type="Pfam" id="PF02518">
    <property type="entry name" value="HATPase_c"/>
    <property type="match status" value="1"/>
</dbReference>
<evidence type="ECO:0000256" key="3">
    <source>
        <dbReference type="ARBA" id="ARBA00022679"/>
    </source>
</evidence>
<evidence type="ECO:0000256" key="1">
    <source>
        <dbReference type="ARBA" id="ARBA00000085"/>
    </source>
</evidence>
<evidence type="ECO:0000256" key="4">
    <source>
        <dbReference type="ARBA" id="ARBA00022777"/>
    </source>
</evidence>
<feature type="domain" description="Histidine kinase/HSP90-like ATPase" evidence="6">
    <location>
        <begin position="6"/>
        <end position="45"/>
    </location>
</feature>
<accession>A0A0G0DUV0</accession>
<organism evidence="7 8">
    <name type="scientific">candidate division WS6 bacterium GW2011_GWC1_36_11</name>
    <dbReference type="NCBI Taxonomy" id="1619090"/>
    <lineage>
        <taxon>Bacteria</taxon>
        <taxon>Candidatus Dojkabacteria</taxon>
    </lineage>
</organism>
<dbReference type="InterPro" id="IPR003594">
    <property type="entry name" value="HATPase_dom"/>
</dbReference>
<dbReference type="PRINTS" id="PR00344">
    <property type="entry name" value="BCTRLSENSOR"/>
</dbReference>
<reference evidence="7 8" key="1">
    <citation type="journal article" date="2015" name="Nature">
        <title>rRNA introns, odd ribosomes, and small enigmatic genomes across a large radiation of phyla.</title>
        <authorList>
            <person name="Brown C.T."/>
            <person name="Hug L.A."/>
            <person name="Thomas B.C."/>
            <person name="Sharon I."/>
            <person name="Castelle C.J."/>
            <person name="Singh A."/>
            <person name="Wilkins M.J."/>
            <person name="Williams K.H."/>
            <person name="Banfield J.F."/>
        </authorList>
    </citation>
    <scope>NUCLEOTIDE SEQUENCE [LARGE SCALE GENOMIC DNA]</scope>
</reference>
<dbReference type="GO" id="GO:0004673">
    <property type="term" value="F:protein histidine kinase activity"/>
    <property type="evidence" value="ECO:0007669"/>
    <property type="project" value="UniProtKB-EC"/>
</dbReference>
<comment type="catalytic activity">
    <reaction evidence="1">
        <text>ATP + protein L-histidine = ADP + protein N-phospho-L-histidine.</text>
        <dbReference type="EC" id="2.7.13.3"/>
    </reaction>
</comment>
<evidence type="ECO:0000256" key="2">
    <source>
        <dbReference type="ARBA" id="ARBA00012438"/>
    </source>
</evidence>
<dbReference type="AlphaFoldDB" id="A0A0G0DUV0"/>
<dbReference type="GO" id="GO:0000160">
    <property type="term" value="P:phosphorelay signal transduction system"/>
    <property type="evidence" value="ECO:0007669"/>
    <property type="project" value="UniProtKB-KW"/>
</dbReference>
<dbReference type="InterPro" id="IPR004358">
    <property type="entry name" value="Sig_transdc_His_kin-like_C"/>
</dbReference>
<comment type="caution">
    <text evidence="7">The sequence shown here is derived from an EMBL/GenBank/DDBJ whole genome shotgun (WGS) entry which is preliminary data.</text>
</comment>
<dbReference type="PANTHER" id="PTHR43711">
    <property type="entry name" value="TWO-COMPONENT HISTIDINE KINASE"/>
    <property type="match status" value="1"/>
</dbReference>
<dbReference type="Gene3D" id="3.30.565.10">
    <property type="entry name" value="Histidine kinase-like ATPase, C-terminal domain"/>
    <property type="match status" value="1"/>
</dbReference>
<dbReference type="InterPro" id="IPR036890">
    <property type="entry name" value="HATPase_C_sf"/>
</dbReference>
<protein>
    <recommendedName>
        <fullName evidence="2">histidine kinase</fullName>
        <ecNumber evidence="2">2.7.13.3</ecNumber>
    </recommendedName>
</protein>
<proteinExistence type="predicted"/>
<dbReference type="Proteomes" id="UP000034140">
    <property type="component" value="Unassembled WGS sequence"/>
</dbReference>
<keyword evidence="5" id="KW-0902">Two-component regulatory system</keyword>
<name>A0A0G0DUV0_9BACT</name>